<reference evidence="8 9" key="1">
    <citation type="submission" date="2020-08" db="EMBL/GenBank/DDBJ databases">
        <authorList>
            <person name="Liu C."/>
            <person name="Sun Q."/>
        </authorList>
    </citation>
    <scope>NUCLEOTIDE SEQUENCE [LARGE SCALE GENOMIC DNA]</scope>
    <source>
        <strain evidence="8 9">NSJ-29</strain>
    </source>
</reference>
<evidence type="ECO:0000256" key="4">
    <source>
        <dbReference type="ARBA" id="ARBA00022679"/>
    </source>
</evidence>
<sequence length="286" mass="32264">MAGKLYLCATPIGNLEDITFRVVRTLKEADLIAAEDTRNSIKLLNHFDIHTPMTSYHEYNKISKGRELVEKLKEGLDIALITDAGTPGISDPGEELVAFAWEAGIEVTVLPGAAACVTALTLSGLPTRRFAFEAFLPSDKKLRKEVLGELKEESRTIILYEAPHRLCRTLEELREFLGGTRRLTVCRELTKKHETAFRTTLDEACAHYQEETPKGECVLVLEGKSREEKNKESQEAWKEMTLEQHMAYYTGQGLEQKEAMKQVAKDRGCSKREVYQQLLVHPQGNP</sequence>
<keyword evidence="9" id="KW-1185">Reference proteome</keyword>
<dbReference type="EMBL" id="CP060635">
    <property type="protein sequence ID" value="QNM08138.1"/>
    <property type="molecule type" value="Genomic_DNA"/>
</dbReference>
<dbReference type="KEGG" id="whj:H9Q79_14790"/>
<accession>A0A7G9GBF6</accession>
<dbReference type="AlphaFoldDB" id="A0A7G9GBF6"/>
<dbReference type="InterPro" id="IPR035996">
    <property type="entry name" value="4pyrrol_Methylase_sf"/>
</dbReference>
<dbReference type="SUPFAM" id="SSF53790">
    <property type="entry name" value="Tetrapyrrole methylase"/>
    <property type="match status" value="1"/>
</dbReference>
<dbReference type="RefSeq" id="WP_118646415.1">
    <property type="nucleotide sequence ID" value="NZ_CP060635.1"/>
</dbReference>
<keyword evidence="1 6" id="KW-0963">Cytoplasm</keyword>
<dbReference type="EC" id="2.1.1.198" evidence="6"/>
<keyword evidence="3 6" id="KW-0489">Methyltransferase</keyword>
<organism evidence="8 9">
    <name type="scientific">Wansuia hejianensis</name>
    <dbReference type="NCBI Taxonomy" id="2763667"/>
    <lineage>
        <taxon>Bacteria</taxon>
        <taxon>Bacillati</taxon>
        <taxon>Bacillota</taxon>
        <taxon>Clostridia</taxon>
        <taxon>Lachnospirales</taxon>
        <taxon>Lachnospiraceae</taxon>
        <taxon>Wansuia</taxon>
    </lineage>
</organism>
<dbReference type="PANTHER" id="PTHR46111">
    <property type="entry name" value="RIBOSOMAL RNA SMALL SUBUNIT METHYLTRANSFERASE I"/>
    <property type="match status" value="1"/>
</dbReference>
<evidence type="ECO:0000259" key="7">
    <source>
        <dbReference type="Pfam" id="PF00590"/>
    </source>
</evidence>
<dbReference type="PIRSF" id="PIRSF005917">
    <property type="entry name" value="MTase_YraL"/>
    <property type="match status" value="1"/>
</dbReference>
<keyword evidence="2 6" id="KW-0698">rRNA processing</keyword>
<dbReference type="Gene3D" id="3.30.950.10">
    <property type="entry name" value="Methyltransferase, Cobalt-precorrin-4 Transmethylase, Domain 2"/>
    <property type="match status" value="1"/>
</dbReference>
<dbReference type="PANTHER" id="PTHR46111:SF1">
    <property type="entry name" value="RIBOSOMAL RNA SMALL SUBUNIT METHYLTRANSFERASE I"/>
    <property type="match status" value="1"/>
</dbReference>
<dbReference type="FunFam" id="3.40.1010.10:FF:000007">
    <property type="entry name" value="Ribosomal RNA small subunit methyltransferase I"/>
    <property type="match status" value="1"/>
</dbReference>
<dbReference type="GO" id="GO:0005737">
    <property type="term" value="C:cytoplasm"/>
    <property type="evidence" value="ECO:0007669"/>
    <property type="project" value="UniProtKB-SubCell"/>
</dbReference>
<dbReference type="CDD" id="cd11648">
    <property type="entry name" value="RsmI"/>
    <property type="match status" value="1"/>
</dbReference>
<comment type="catalytic activity">
    <reaction evidence="6">
        <text>cytidine(1402) in 16S rRNA + S-adenosyl-L-methionine = 2'-O-methylcytidine(1402) in 16S rRNA + S-adenosyl-L-homocysteine + H(+)</text>
        <dbReference type="Rhea" id="RHEA:42924"/>
        <dbReference type="Rhea" id="RHEA-COMP:10285"/>
        <dbReference type="Rhea" id="RHEA-COMP:10286"/>
        <dbReference type="ChEBI" id="CHEBI:15378"/>
        <dbReference type="ChEBI" id="CHEBI:57856"/>
        <dbReference type="ChEBI" id="CHEBI:59789"/>
        <dbReference type="ChEBI" id="CHEBI:74495"/>
        <dbReference type="ChEBI" id="CHEBI:82748"/>
        <dbReference type="EC" id="2.1.1.198"/>
    </reaction>
</comment>
<dbReference type="GO" id="GO:0070677">
    <property type="term" value="F:rRNA (cytosine-2'-O-)-methyltransferase activity"/>
    <property type="evidence" value="ECO:0007669"/>
    <property type="project" value="UniProtKB-UniRule"/>
</dbReference>
<dbReference type="Pfam" id="PF00590">
    <property type="entry name" value="TP_methylase"/>
    <property type="match status" value="1"/>
</dbReference>
<dbReference type="HAMAP" id="MF_01877">
    <property type="entry name" value="16SrRNA_methyltr_I"/>
    <property type="match status" value="1"/>
</dbReference>
<dbReference type="InterPro" id="IPR008189">
    <property type="entry name" value="rRNA_ssu_MeTfrase_I"/>
</dbReference>
<evidence type="ECO:0000313" key="8">
    <source>
        <dbReference type="EMBL" id="QNM08138.1"/>
    </source>
</evidence>
<keyword evidence="4 6" id="KW-0808">Transferase</keyword>
<evidence type="ECO:0000256" key="6">
    <source>
        <dbReference type="HAMAP-Rule" id="MF_01877"/>
    </source>
</evidence>
<dbReference type="FunFam" id="3.30.950.10:FF:000002">
    <property type="entry name" value="Ribosomal RNA small subunit methyltransferase I"/>
    <property type="match status" value="1"/>
</dbReference>
<feature type="domain" description="Tetrapyrrole methylase" evidence="7">
    <location>
        <begin position="4"/>
        <end position="204"/>
    </location>
</feature>
<dbReference type="InterPro" id="IPR014776">
    <property type="entry name" value="4pyrrole_Mease_sub2"/>
</dbReference>
<evidence type="ECO:0000256" key="3">
    <source>
        <dbReference type="ARBA" id="ARBA00022603"/>
    </source>
</evidence>
<dbReference type="InterPro" id="IPR014777">
    <property type="entry name" value="4pyrrole_Mease_sub1"/>
</dbReference>
<comment type="subcellular location">
    <subcellularLocation>
        <location evidence="6">Cytoplasm</location>
    </subcellularLocation>
</comment>
<comment type="similarity">
    <text evidence="6">Belongs to the methyltransferase superfamily. RsmI family.</text>
</comment>
<evidence type="ECO:0000256" key="5">
    <source>
        <dbReference type="ARBA" id="ARBA00022691"/>
    </source>
</evidence>
<evidence type="ECO:0000313" key="9">
    <source>
        <dbReference type="Proteomes" id="UP000515860"/>
    </source>
</evidence>
<comment type="function">
    <text evidence="6">Catalyzes the 2'-O-methylation of the ribose of cytidine 1402 (C1402) in 16S rRNA.</text>
</comment>
<gene>
    <name evidence="6 8" type="primary">rsmI</name>
    <name evidence="8" type="ORF">H9Q79_14790</name>
</gene>
<keyword evidence="5 6" id="KW-0949">S-adenosyl-L-methionine</keyword>
<dbReference type="Proteomes" id="UP000515860">
    <property type="component" value="Chromosome"/>
</dbReference>
<protein>
    <recommendedName>
        <fullName evidence="6">Ribosomal RNA small subunit methyltransferase I</fullName>
        <ecNumber evidence="6">2.1.1.198</ecNumber>
    </recommendedName>
    <alternativeName>
        <fullName evidence="6">16S rRNA 2'-O-ribose C1402 methyltransferase</fullName>
    </alternativeName>
    <alternativeName>
        <fullName evidence="6">rRNA (cytidine-2'-O-)-methyltransferase RsmI</fullName>
    </alternativeName>
</protein>
<evidence type="ECO:0000256" key="1">
    <source>
        <dbReference type="ARBA" id="ARBA00022490"/>
    </source>
</evidence>
<name>A0A7G9GBF6_9FIRM</name>
<dbReference type="InterPro" id="IPR000878">
    <property type="entry name" value="4pyrrol_Mease"/>
</dbReference>
<evidence type="ECO:0000256" key="2">
    <source>
        <dbReference type="ARBA" id="ARBA00022552"/>
    </source>
</evidence>
<proteinExistence type="inferred from homology"/>
<dbReference type="NCBIfam" id="TIGR00096">
    <property type="entry name" value="16S rRNA (cytidine(1402)-2'-O)-methyltransferase"/>
    <property type="match status" value="1"/>
</dbReference>
<dbReference type="Gene3D" id="3.40.1010.10">
    <property type="entry name" value="Cobalt-precorrin-4 Transmethylase, Domain 1"/>
    <property type="match status" value="1"/>
</dbReference>